<dbReference type="PROSITE" id="PS51375">
    <property type="entry name" value="PPR"/>
    <property type="match status" value="5"/>
</dbReference>
<keyword evidence="5" id="KW-1185">Reference proteome</keyword>
<dbReference type="Proteomes" id="UP000238479">
    <property type="component" value="Chromosome 1"/>
</dbReference>
<dbReference type="EMBL" id="PDCK01000039">
    <property type="protein sequence ID" value="PRQ56742.1"/>
    <property type="molecule type" value="Genomic_DNA"/>
</dbReference>
<evidence type="ECO:0000313" key="5">
    <source>
        <dbReference type="Proteomes" id="UP000238479"/>
    </source>
</evidence>
<evidence type="ECO:0000256" key="2">
    <source>
        <dbReference type="ARBA" id="ARBA00022737"/>
    </source>
</evidence>
<name>A0A2P6SDJ4_ROSCH</name>
<dbReference type="InterPro" id="IPR011990">
    <property type="entry name" value="TPR-like_helical_dom_sf"/>
</dbReference>
<accession>A0A2P6SDJ4</accession>
<gene>
    <name evidence="4" type="ORF">RchiOBHm_Chr1g0340661</name>
</gene>
<comment type="similarity">
    <text evidence="1">Belongs to the PPR family. P subfamily.</text>
</comment>
<evidence type="ECO:0000313" key="4">
    <source>
        <dbReference type="EMBL" id="PRQ56742.1"/>
    </source>
</evidence>
<feature type="repeat" description="PPR" evidence="3">
    <location>
        <begin position="372"/>
        <end position="406"/>
    </location>
</feature>
<reference evidence="4 5" key="1">
    <citation type="journal article" date="2018" name="Nat. Genet.">
        <title>The Rosa genome provides new insights in the design of modern roses.</title>
        <authorList>
            <person name="Bendahmane M."/>
        </authorList>
    </citation>
    <scope>NUCLEOTIDE SEQUENCE [LARGE SCALE GENOMIC DNA]</scope>
    <source>
        <strain evidence="5">cv. Old Blush</strain>
    </source>
</reference>
<evidence type="ECO:0000256" key="3">
    <source>
        <dbReference type="PROSITE-ProRule" id="PRU00708"/>
    </source>
</evidence>
<feature type="repeat" description="PPR" evidence="3">
    <location>
        <begin position="268"/>
        <end position="302"/>
    </location>
</feature>
<dbReference type="AlphaFoldDB" id="A0A2P6SDJ4"/>
<feature type="repeat" description="PPR" evidence="3">
    <location>
        <begin position="303"/>
        <end position="337"/>
    </location>
</feature>
<dbReference type="Gramene" id="PRQ56742">
    <property type="protein sequence ID" value="PRQ56742"/>
    <property type="gene ID" value="RchiOBHm_Chr1g0340661"/>
</dbReference>
<dbReference type="Pfam" id="PF12854">
    <property type="entry name" value="PPR_1"/>
    <property type="match status" value="1"/>
</dbReference>
<sequence length="439" mass="49804">MTHQYFQIFSTSTSTSAAADFLHSYTVTPPIQDWPHRLSPKCLISLITREPKLDLALQIFHHASKYHLGFHHNYHTYHAIIRLLLLSRAFHLIDPLLSDLLASNLRCSEDLFISLISNYGVVSRPKLTFKTFITIPKFGAQRSVRSLNALLNALVQNHEYRLVHSVFRNCRERYGVVPNVFSCNILIKALCKRNDLETAHQVPDEMPAMGFVPNVVTFTTILGGYVSRRDMVGAKRVFGEILDRGWFPDLVEAIKVMDEMEDNVVGANEVTYGVMIEGYCKEKKSGEAVNLLDDMVEKRYIPSSALCCKVIDVLCCEGKVEDACELWKRLLKKNCTPDNAVLGTLIYWLCKKGEMWEARKLFDQIEMSEPSDVMTYNVLISGMCEVGELCEAGRLWDDMVEKGCSPNSFTYNVLIKGFCKIGKAKDDDSNRNLIMINSS</sequence>
<dbReference type="Pfam" id="PF13041">
    <property type="entry name" value="PPR_2"/>
    <property type="match status" value="3"/>
</dbReference>
<dbReference type="PANTHER" id="PTHR47941">
    <property type="entry name" value="PENTATRICOPEPTIDE REPEAT-CONTAINING PROTEIN 3, MITOCHONDRIAL"/>
    <property type="match status" value="1"/>
</dbReference>
<feature type="repeat" description="PPR" evidence="3">
    <location>
        <begin position="214"/>
        <end position="248"/>
    </location>
</feature>
<dbReference type="Gene3D" id="1.25.40.10">
    <property type="entry name" value="Tetratricopeptide repeat domain"/>
    <property type="match status" value="4"/>
</dbReference>
<protein>
    <submittedName>
        <fullName evidence="4">Putative pentatricopeptide</fullName>
    </submittedName>
</protein>
<evidence type="ECO:0000256" key="1">
    <source>
        <dbReference type="ARBA" id="ARBA00007626"/>
    </source>
</evidence>
<keyword evidence="2" id="KW-0677">Repeat</keyword>
<dbReference type="InterPro" id="IPR002885">
    <property type="entry name" value="PPR_rpt"/>
</dbReference>
<feature type="repeat" description="PPR" evidence="3">
    <location>
        <begin position="179"/>
        <end position="213"/>
    </location>
</feature>
<organism evidence="4 5">
    <name type="scientific">Rosa chinensis</name>
    <name type="common">China rose</name>
    <dbReference type="NCBI Taxonomy" id="74649"/>
    <lineage>
        <taxon>Eukaryota</taxon>
        <taxon>Viridiplantae</taxon>
        <taxon>Streptophyta</taxon>
        <taxon>Embryophyta</taxon>
        <taxon>Tracheophyta</taxon>
        <taxon>Spermatophyta</taxon>
        <taxon>Magnoliopsida</taxon>
        <taxon>eudicotyledons</taxon>
        <taxon>Gunneridae</taxon>
        <taxon>Pentapetalae</taxon>
        <taxon>rosids</taxon>
        <taxon>fabids</taxon>
        <taxon>Rosales</taxon>
        <taxon>Rosaceae</taxon>
        <taxon>Rosoideae</taxon>
        <taxon>Rosoideae incertae sedis</taxon>
        <taxon>Rosa</taxon>
    </lineage>
</organism>
<dbReference type="NCBIfam" id="TIGR00756">
    <property type="entry name" value="PPR"/>
    <property type="match status" value="5"/>
</dbReference>
<proteinExistence type="inferred from homology"/>
<comment type="caution">
    <text evidence="4">The sequence shown here is derived from an EMBL/GenBank/DDBJ whole genome shotgun (WGS) entry which is preliminary data.</text>
</comment>